<dbReference type="InterPro" id="IPR009057">
    <property type="entry name" value="Homeodomain-like_sf"/>
</dbReference>
<sequence>MDRSGVVLAENMEINEAFGLMLDKKADFAAVVSEDEKPVGTVSFFDVADCAVNSSSESKNVVSDIMNGAFSTIEENSRNEQKKIKEAIKDTMPMVIVDEQGSYRGILSMWEIVDILKQYLDYLERMLDNIDDGIIAIDENNKIIYMNKTYRQIHSIEDNELIGKNVQENFPESRLMEISEANDNIIVEDPLHLNFSGATVMPLYKALKGDDEKYLGAAAIIKDYNEANSIYIGINEINQFNNLVGQIFDNLKEAVFIVNSKLEIIYHNEKFQETVPRSFNGTIYQKEIRTTLENKFKIGKIDVFHENIELSNNTELSLIGIPLCGINQNLNNIVVIFQDISHIKELKTEISKQEKLLSYYKNKITKLPDEMVCESENFKKVVTTALKVADSYANVIIEGENGVGKELIANLIHNNSGRADKPFIPVNCGAIPDSLWESEMFGYEEGAFTGANKSGKMGIFEMGDGGTVFLDEIGEISLAGQVKMLRFLQNKEIAKVGRKETKKVDVRIIVATNRNLKEMVGNGTFREDLYYRLSVVKLVVPPLRNRKEEIKPLALKFLNSFNDRYGKSLNISKDALRLLENYDWQGNIRQLRNVMEQSVIMCDRIIQTYDILIDNIEEDNVEKIKQHHQLKGIFNDDDILNIPLRTRALEQELILEALKRSDNNKSRAIEMLNIGRKTFYKKLKEYELT</sequence>
<dbReference type="SUPFAM" id="SSF55785">
    <property type="entry name" value="PYP-like sensor domain (PAS domain)"/>
    <property type="match status" value="1"/>
</dbReference>
<name>A0A923NB42_9FIRM</name>
<dbReference type="FunFam" id="3.40.50.300:FF:000006">
    <property type="entry name" value="DNA-binding transcriptional regulator NtrC"/>
    <property type="match status" value="1"/>
</dbReference>
<dbReference type="Pfam" id="PF02954">
    <property type="entry name" value="HTH_8"/>
    <property type="match status" value="1"/>
</dbReference>
<dbReference type="Pfam" id="PF00571">
    <property type="entry name" value="CBS"/>
    <property type="match status" value="1"/>
</dbReference>
<evidence type="ECO:0000313" key="10">
    <source>
        <dbReference type="Proteomes" id="UP000644115"/>
    </source>
</evidence>
<evidence type="ECO:0000259" key="8">
    <source>
        <dbReference type="PROSITE" id="PS51371"/>
    </source>
</evidence>
<dbReference type="InterPro" id="IPR002078">
    <property type="entry name" value="Sigma_54_int"/>
</dbReference>
<dbReference type="InterPro" id="IPR035965">
    <property type="entry name" value="PAS-like_dom_sf"/>
</dbReference>
<proteinExistence type="predicted"/>
<dbReference type="EMBL" id="JACRWC010000074">
    <property type="protein sequence ID" value="MBC5999533.1"/>
    <property type="molecule type" value="Genomic_DNA"/>
</dbReference>
<dbReference type="SUPFAM" id="SSF52540">
    <property type="entry name" value="P-loop containing nucleoside triphosphate hydrolases"/>
    <property type="match status" value="1"/>
</dbReference>
<dbReference type="SMART" id="SM00382">
    <property type="entry name" value="AAA"/>
    <property type="match status" value="1"/>
</dbReference>
<dbReference type="Pfam" id="PF00989">
    <property type="entry name" value="PAS"/>
    <property type="match status" value="1"/>
</dbReference>
<dbReference type="CDD" id="cd00009">
    <property type="entry name" value="AAA"/>
    <property type="match status" value="1"/>
</dbReference>
<dbReference type="SUPFAM" id="SSF54631">
    <property type="entry name" value="CBS-domain pair"/>
    <property type="match status" value="1"/>
</dbReference>
<evidence type="ECO:0000256" key="4">
    <source>
        <dbReference type="ARBA" id="ARBA00023163"/>
    </source>
</evidence>
<keyword evidence="10" id="KW-1185">Reference proteome</keyword>
<dbReference type="InterPro" id="IPR058031">
    <property type="entry name" value="AAA_lid_NorR"/>
</dbReference>
<dbReference type="InterPro" id="IPR027417">
    <property type="entry name" value="P-loop_NTPase"/>
</dbReference>
<evidence type="ECO:0000256" key="5">
    <source>
        <dbReference type="PROSITE-ProRule" id="PRU00703"/>
    </source>
</evidence>
<evidence type="ECO:0000256" key="3">
    <source>
        <dbReference type="ARBA" id="ARBA00023015"/>
    </source>
</evidence>
<dbReference type="PROSITE" id="PS50112">
    <property type="entry name" value="PAS"/>
    <property type="match status" value="1"/>
</dbReference>
<protein>
    <submittedName>
        <fullName evidence="9">Sigma 54-interacting transcriptional regulator</fullName>
    </submittedName>
</protein>
<dbReference type="InterPro" id="IPR013767">
    <property type="entry name" value="PAS_fold"/>
</dbReference>
<evidence type="ECO:0000313" key="9">
    <source>
        <dbReference type="EMBL" id="MBC5999533.1"/>
    </source>
</evidence>
<dbReference type="CDD" id="cd00130">
    <property type="entry name" value="PAS"/>
    <property type="match status" value="1"/>
</dbReference>
<keyword evidence="3" id="KW-0805">Transcription regulation</keyword>
<dbReference type="Gene3D" id="1.10.8.60">
    <property type="match status" value="1"/>
</dbReference>
<organism evidence="9 10">
    <name type="scientific">Lentihominibacter faecis</name>
    <dbReference type="NCBI Taxonomy" id="2764712"/>
    <lineage>
        <taxon>Bacteria</taxon>
        <taxon>Bacillati</taxon>
        <taxon>Bacillota</taxon>
        <taxon>Clostridia</taxon>
        <taxon>Peptostreptococcales</taxon>
        <taxon>Anaerovoracaceae</taxon>
        <taxon>Lentihominibacter</taxon>
    </lineage>
</organism>
<dbReference type="InterPro" id="IPR000014">
    <property type="entry name" value="PAS"/>
</dbReference>
<dbReference type="Gene3D" id="3.40.50.300">
    <property type="entry name" value="P-loop containing nucleotide triphosphate hydrolases"/>
    <property type="match status" value="1"/>
</dbReference>
<dbReference type="PROSITE" id="PS50045">
    <property type="entry name" value="SIGMA54_INTERACT_4"/>
    <property type="match status" value="1"/>
</dbReference>
<feature type="domain" description="PAS" evidence="7">
    <location>
        <begin position="119"/>
        <end position="198"/>
    </location>
</feature>
<dbReference type="NCBIfam" id="TIGR00229">
    <property type="entry name" value="sensory_box"/>
    <property type="match status" value="1"/>
</dbReference>
<evidence type="ECO:0000259" key="6">
    <source>
        <dbReference type="PROSITE" id="PS50045"/>
    </source>
</evidence>
<accession>A0A923NB42</accession>
<dbReference type="GO" id="GO:0005524">
    <property type="term" value="F:ATP binding"/>
    <property type="evidence" value="ECO:0007669"/>
    <property type="project" value="UniProtKB-KW"/>
</dbReference>
<dbReference type="Pfam" id="PF00158">
    <property type="entry name" value="Sigma54_activat"/>
    <property type="match status" value="1"/>
</dbReference>
<keyword evidence="2" id="KW-0067">ATP-binding</keyword>
<dbReference type="Gene3D" id="3.30.450.20">
    <property type="entry name" value="PAS domain"/>
    <property type="match status" value="1"/>
</dbReference>
<dbReference type="Proteomes" id="UP000644115">
    <property type="component" value="Unassembled WGS sequence"/>
</dbReference>
<reference evidence="9" key="1">
    <citation type="submission" date="2020-08" db="EMBL/GenBank/DDBJ databases">
        <authorList>
            <person name="Liu C."/>
            <person name="Sun Q."/>
        </authorList>
    </citation>
    <scope>NUCLEOTIDE SEQUENCE</scope>
    <source>
        <strain evidence="9">BX16</strain>
    </source>
</reference>
<dbReference type="Pfam" id="PF13426">
    <property type="entry name" value="PAS_9"/>
    <property type="match status" value="1"/>
</dbReference>
<dbReference type="GO" id="GO:0043565">
    <property type="term" value="F:sequence-specific DNA binding"/>
    <property type="evidence" value="ECO:0007669"/>
    <property type="project" value="InterPro"/>
</dbReference>
<dbReference type="Gene3D" id="1.10.10.60">
    <property type="entry name" value="Homeodomain-like"/>
    <property type="match status" value="1"/>
</dbReference>
<evidence type="ECO:0000256" key="1">
    <source>
        <dbReference type="ARBA" id="ARBA00022741"/>
    </source>
</evidence>
<dbReference type="CDD" id="cd02205">
    <property type="entry name" value="CBS_pair_SF"/>
    <property type="match status" value="1"/>
</dbReference>
<dbReference type="PRINTS" id="PR01590">
    <property type="entry name" value="HTHFIS"/>
</dbReference>
<feature type="domain" description="Sigma-54 factor interaction" evidence="6">
    <location>
        <begin position="371"/>
        <end position="600"/>
    </location>
</feature>
<dbReference type="InterPro" id="IPR002197">
    <property type="entry name" value="HTH_Fis"/>
</dbReference>
<evidence type="ECO:0000259" key="7">
    <source>
        <dbReference type="PROSITE" id="PS50112"/>
    </source>
</evidence>
<dbReference type="PANTHER" id="PTHR32071">
    <property type="entry name" value="TRANSCRIPTIONAL REGULATORY PROTEIN"/>
    <property type="match status" value="1"/>
</dbReference>
<comment type="caution">
    <text evidence="9">The sequence shown here is derived from an EMBL/GenBank/DDBJ whole genome shotgun (WGS) entry which is preliminary data.</text>
</comment>
<gene>
    <name evidence="9" type="ORF">H8876_05920</name>
</gene>
<dbReference type="Gene3D" id="3.10.580.10">
    <property type="entry name" value="CBS-domain"/>
    <property type="match status" value="1"/>
</dbReference>
<dbReference type="PROSITE" id="PS51371">
    <property type="entry name" value="CBS"/>
    <property type="match status" value="1"/>
</dbReference>
<dbReference type="RefSeq" id="WP_249286960.1">
    <property type="nucleotide sequence ID" value="NZ_JACRWC010000074.1"/>
</dbReference>
<dbReference type="InterPro" id="IPR000644">
    <property type="entry name" value="CBS_dom"/>
</dbReference>
<evidence type="ECO:0000256" key="2">
    <source>
        <dbReference type="ARBA" id="ARBA00022840"/>
    </source>
</evidence>
<dbReference type="SUPFAM" id="SSF46689">
    <property type="entry name" value="Homeodomain-like"/>
    <property type="match status" value="1"/>
</dbReference>
<dbReference type="AlphaFoldDB" id="A0A923NB42"/>
<dbReference type="InterPro" id="IPR046342">
    <property type="entry name" value="CBS_dom_sf"/>
</dbReference>
<keyword evidence="4" id="KW-0804">Transcription</keyword>
<dbReference type="InterPro" id="IPR003593">
    <property type="entry name" value="AAA+_ATPase"/>
</dbReference>
<keyword evidence="1" id="KW-0547">Nucleotide-binding</keyword>
<dbReference type="SMART" id="SM00091">
    <property type="entry name" value="PAS"/>
    <property type="match status" value="2"/>
</dbReference>
<feature type="domain" description="CBS" evidence="8">
    <location>
        <begin position="1"/>
        <end position="57"/>
    </location>
</feature>
<dbReference type="Pfam" id="PF25601">
    <property type="entry name" value="AAA_lid_14"/>
    <property type="match status" value="1"/>
</dbReference>
<dbReference type="GO" id="GO:0006355">
    <property type="term" value="P:regulation of DNA-templated transcription"/>
    <property type="evidence" value="ECO:0007669"/>
    <property type="project" value="InterPro"/>
</dbReference>
<keyword evidence="5" id="KW-0129">CBS domain</keyword>